<dbReference type="Pfam" id="PF01764">
    <property type="entry name" value="Lipase_3"/>
    <property type="match status" value="1"/>
</dbReference>
<evidence type="ECO:0000313" key="11">
    <source>
        <dbReference type="EMBL" id="EEN54872.1"/>
    </source>
</evidence>
<dbReference type="Gene3D" id="3.40.50.1820">
    <property type="entry name" value="alpha/beta hydrolase"/>
    <property type="match status" value="1"/>
</dbReference>
<dbReference type="GO" id="GO:0005525">
    <property type="term" value="F:GTP binding"/>
    <property type="evidence" value="ECO:0007669"/>
    <property type="project" value="InterPro"/>
</dbReference>
<feature type="transmembrane region" description="Helical" evidence="8">
    <location>
        <begin position="677"/>
        <end position="705"/>
    </location>
</feature>
<protein>
    <recommendedName>
        <fullName evidence="6">Protein unc-93 homolog A</fullName>
    </recommendedName>
</protein>
<organism>
    <name type="scientific">Branchiostoma floridae</name>
    <name type="common">Florida lancelet</name>
    <name type="synonym">Amphioxus</name>
    <dbReference type="NCBI Taxonomy" id="7739"/>
    <lineage>
        <taxon>Eukaryota</taxon>
        <taxon>Metazoa</taxon>
        <taxon>Chordata</taxon>
        <taxon>Cephalochordata</taxon>
        <taxon>Leptocardii</taxon>
        <taxon>Amphioxiformes</taxon>
        <taxon>Branchiostomatidae</taxon>
        <taxon>Branchiostoma</taxon>
    </lineage>
</organism>
<keyword evidence="3 8" id="KW-0812">Transmembrane</keyword>
<feature type="transmembrane region" description="Helical" evidence="8">
    <location>
        <begin position="711"/>
        <end position="733"/>
    </location>
</feature>
<feature type="domain" description="Fungal lipase-type" evidence="9">
    <location>
        <begin position="165"/>
        <end position="306"/>
    </location>
</feature>
<keyword evidence="5 8" id="KW-0472">Membrane</keyword>
<feature type="transmembrane region" description="Helical" evidence="8">
    <location>
        <begin position="1109"/>
        <end position="1130"/>
    </location>
</feature>
<feature type="domain" description="G" evidence="10">
    <location>
        <begin position="843"/>
        <end position="920"/>
    </location>
</feature>
<feature type="non-terminal residue" evidence="11">
    <location>
        <position position="1567"/>
    </location>
</feature>
<dbReference type="PANTHER" id="PTHR19444:SF13">
    <property type="entry name" value="PROTEIN UNC-93 HOMOLOG A"/>
    <property type="match status" value="1"/>
</dbReference>
<dbReference type="SUPFAM" id="SSF53474">
    <property type="entry name" value="alpha/beta-Hydrolases"/>
    <property type="match status" value="1"/>
</dbReference>
<feature type="transmembrane region" description="Helical" evidence="8">
    <location>
        <begin position="1236"/>
        <end position="1256"/>
    </location>
</feature>
<feature type="region of interest" description="Disordered" evidence="7">
    <location>
        <begin position="1341"/>
        <end position="1362"/>
    </location>
</feature>
<feature type="transmembrane region" description="Helical" evidence="8">
    <location>
        <begin position="1539"/>
        <end position="1556"/>
    </location>
</feature>
<comment type="similarity">
    <text evidence="2">Belongs to the unc-93 family.</text>
</comment>
<reference evidence="11" key="1">
    <citation type="journal article" date="2008" name="Nature">
        <title>The amphioxus genome and the evolution of the chordate karyotype.</title>
        <authorList>
            <consortium name="US DOE Joint Genome Institute (JGI-PGF)"/>
            <person name="Putnam N.H."/>
            <person name="Butts T."/>
            <person name="Ferrier D.E.K."/>
            <person name="Furlong R.F."/>
            <person name="Hellsten U."/>
            <person name="Kawashima T."/>
            <person name="Robinson-Rechavi M."/>
            <person name="Shoguchi E."/>
            <person name="Terry A."/>
            <person name="Yu J.-K."/>
            <person name="Benito-Gutierrez E.L."/>
            <person name="Dubchak I."/>
            <person name="Garcia-Fernandez J."/>
            <person name="Gibson-Brown J.J."/>
            <person name="Grigoriev I.V."/>
            <person name="Horton A.C."/>
            <person name="de Jong P.J."/>
            <person name="Jurka J."/>
            <person name="Kapitonov V.V."/>
            <person name="Kohara Y."/>
            <person name="Kuroki Y."/>
            <person name="Lindquist E."/>
            <person name="Lucas S."/>
            <person name="Osoegawa K."/>
            <person name="Pennacchio L.A."/>
            <person name="Salamov A.A."/>
            <person name="Satou Y."/>
            <person name="Sauka-Spengler T."/>
            <person name="Schmutz J."/>
            <person name="Shin-I T."/>
            <person name="Toyoda A."/>
            <person name="Bronner-Fraser M."/>
            <person name="Fujiyama A."/>
            <person name="Holland L.Z."/>
            <person name="Holland P.W.H."/>
            <person name="Satoh N."/>
            <person name="Rokhsar D.S."/>
        </authorList>
    </citation>
    <scope>NUCLEOTIDE SEQUENCE [LARGE SCALE GENOMIC DNA]</scope>
    <source>
        <strain evidence="11">S238N-H82</strain>
        <tissue evidence="11">Testes</tissue>
    </source>
</reference>
<evidence type="ECO:0000256" key="5">
    <source>
        <dbReference type="ARBA" id="ARBA00023136"/>
    </source>
</evidence>
<feature type="region of interest" description="Disordered" evidence="7">
    <location>
        <begin position="81"/>
        <end position="101"/>
    </location>
</feature>
<feature type="compositionally biased region" description="Acidic residues" evidence="7">
    <location>
        <begin position="1353"/>
        <end position="1362"/>
    </location>
</feature>
<comment type="subcellular location">
    <subcellularLocation>
        <location evidence="1">Membrane</location>
        <topology evidence="1">Multi-pass membrane protein</topology>
    </subcellularLocation>
</comment>
<proteinExistence type="inferred from homology"/>
<dbReference type="Gene3D" id="3.40.50.300">
    <property type="entry name" value="P-loop containing nucleotide triphosphate hydrolases"/>
    <property type="match status" value="1"/>
</dbReference>
<dbReference type="InterPro" id="IPR002921">
    <property type="entry name" value="Fungal_lipase-type"/>
</dbReference>
<feature type="transmembrane region" description="Helical" evidence="8">
    <location>
        <begin position="1305"/>
        <end position="1326"/>
    </location>
</feature>
<dbReference type="GO" id="GO:0016020">
    <property type="term" value="C:membrane"/>
    <property type="evidence" value="ECO:0007669"/>
    <property type="project" value="UniProtKB-SubCell"/>
</dbReference>
<gene>
    <name evidence="11" type="ORF">BRAFLDRAFT_125751</name>
</gene>
<dbReference type="Gene3D" id="1.20.1250.20">
    <property type="entry name" value="MFS general substrate transporter like domains"/>
    <property type="match status" value="1"/>
</dbReference>
<dbReference type="PANTHER" id="PTHR19444">
    <property type="entry name" value="UNC-93 RELATED"/>
    <property type="match status" value="1"/>
</dbReference>
<evidence type="ECO:0000256" key="1">
    <source>
        <dbReference type="ARBA" id="ARBA00004141"/>
    </source>
</evidence>
<accession>C3YXR3</accession>
<dbReference type="eggNOG" id="KOG3097">
    <property type="taxonomic scope" value="Eukaryota"/>
</dbReference>
<dbReference type="InterPro" id="IPR029058">
    <property type="entry name" value="AB_hydrolase_fold"/>
</dbReference>
<dbReference type="InParanoid" id="C3YXR3"/>
<dbReference type="CDD" id="cd00519">
    <property type="entry name" value="Lipase_3"/>
    <property type="match status" value="1"/>
</dbReference>
<evidence type="ECO:0000259" key="10">
    <source>
        <dbReference type="Pfam" id="PF01926"/>
    </source>
</evidence>
<feature type="compositionally biased region" description="Polar residues" evidence="7">
    <location>
        <begin position="88"/>
        <end position="99"/>
    </location>
</feature>
<feature type="transmembrane region" description="Helical" evidence="8">
    <location>
        <begin position="1417"/>
        <end position="1437"/>
    </location>
</feature>
<dbReference type="GO" id="GO:0006629">
    <property type="term" value="P:lipid metabolic process"/>
    <property type="evidence" value="ECO:0007669"/>
    <property type="project" value="InterPro"/>
</dbReference>
<feature type="transmembrane region" description="Helical" evidence="8">
    <location>
        <begin position="1387"/>
        <end position="1411"/>
    </location>
</feature>
<evidence type="ECO:0000259" key="9">
    <source>
        <dbReference type="Pfam" id="PF01764"/>
    </source>
</evidence>
<dbReference type="Pfam" id="PF05978">
    <property type="entry name" value="UNC-93"/>
    <property type="match status" value="1"/>
</dbReference>
<name>C3YXR3_BRAFL</name>
<dbReference type="SUPFAM" id="SSF52540">
    <property type="entry name" value="P-loop containing nucleoside triphosphate hydrolases"/>
    <property type="match status" value="1"/>
</dbReference>
<evidence type="ECO:0000256" key="3">
    <source>
        <dbReference type="ARBA" id="ARBA00022692"/>
    </source>
</evidence>
<evidence type="ECO:0000256" key="7">
    <source>
        <dbReference type="SAM" id="MobiDB-lite"/>
    </source>
</evidence>
<dbReference type="InterPro" id="IPR051951">
    <property type="entry name" value="UNC-93_regulatory"/>
</dbReference>
<feature type="transmembrane region" description="Helical" evidence="8">
    <location>
        <begin position="1512"/>
        <end position="1533"/>
    </location>
</feature>
<dbReference type="InterPro" id="IPR010291">
    <property type="entry name" value="Ion_channel_UNC-93"/>
</dbReference>
<dbReference type="SUPFAM" id="SSF103473">
    <property type="entry name" value="MFS general substrate transporter"/>
    <property type="match status" value="1"/>
</dbReference>
<dbReference type="CDD" id="cd00882">
    <property type="entry name" value="Ras_like_GTPase"/>
    <property type="match status" value="1"/>
</dbReference>
<evidence type="ECO:0000256" key="8">
    <source>
        <dbReference type="SAM" id="Phobius"/>
    </source>
</evidence>
<keyword evidence="4 8" id="KW-1133">Transmembrane helix</keyword>
<evidence type="ECO:0000256" key="4">
    <source>
        <dbReference type="ARBA" id="ARBA00022989"/>
    </source>
</evidence>
<dbReference type="InterPro" id="IPR027417">
    <property type="entry name" value="P-loop_NTPase"/>
</dbReference>
<dbReference type="InterPro" id="IPR006073">
    <property type="entry name" value="GTP-bd"/>
</dbReference>
<dbReference type="EMBL" id="GG666563">
    <property type="protein sequence ID" value="EEN54872.1"/>
    <property type="molecule type" value="Genomic_DNA"/>
</dbReference>
<evidence type="ECO:0000256" key="2">
    <source>
        <dbReference type="ARBA" id="ARBA00009172"/>
    </source>
</evidence>
<evidence type="ECO:0000256" key="6">
    <source>
        <dbReference type="ARBA" id="ARBA00040854"/>
    </source>
</evidence>
<dbReference type="Pfam" id="PF01926">
    <property type="entry name" value="MMR_HSR1"/>
    <property type="match status" value="1"/>
</dbReference>
<feature type="transmembrane region" description="Helical" evidence="8">
    <location>
        <begin position="1195"/>
        <end position="1215"/>
    </location>
</feature>
<feature type="transmembrane region" description="Helical" evidence="8">
    <location>
        <begin position="1142"/>
        <end position="1163"/>
    </location>
</feature>
<sequence>MASAGSTDPSATAWFVFPGTGLRRRLMLKDATPKKLKKAFKLPGYPVFLVDIEHDLVVFVDEEDSLIPDLVPNKEYKIEVEDVGDTENGPSKKTLSSATPPHLSDDIQRAMMCCQAIYQDGPEKVVQFLNKPENLCLHNFAEVCVSRHGRLSYMLAETDDKDEIFIAFRGTQSYEDILSDLSIWQGSGTKRESSMGGKCHAGFLQLASCFPVDPILRKYVYGKDGDNCARIVVCGHSMGGAVAHIVTLNMLADLKRCSRDTEKVLSIAVGAPYFGDREMRDYAEKHDLSDNLLTIVNQNDPVPRLLQLAEAFQCATKAGTWKVKRIVRNALPTLRLALQALSLTGVGGQVVAAAAAAIAMVDQLPTYLEDISKLLGSYVEAVGDVLKYTPLGWYMFITHHRPPGAGTNNQWHVSYMATAEEVVQAMKETGEMKWPVDRMNEHKISEYATVYPTTTALGQPTKFDIALEVVRESLETSSLQDNIKKPREVVHYNPFELVISGVNVGRVGIPADMKRGIETKVYADEVTLECELEAEELVDPVPKVHFTTHFEEKEISLTRKQVKEAKGLTISECVVNDLSPVQLVKAIERSLSNILLAADRKKATESDALLKFLIRLDAQRKSVKEGKDKVNLKKMIDESESLDDLMQDKDLLRVVVEILAEFGQYLKVEYPFSPAHWLMASFMGLVTIAGIVATGGGAAVFFGAIALSSGLGIGIGAGGAAAAIAGLGLNVWYHRLFRDYEKNYKAILKMLIKELPEPQSQQKGGANADDGTLYSLERALYTKYEGLGYLNTPVDEVMDEKPFEDSPKLKDATEESQKEALRRCQMACDLFAIRQLLQKSCFVGLFGPQNAGKSTLIEMTWGVTVERGFKTHTLSPDLYKANGTDRMVIIDFPGTTTIDDQVANLANNCGGLSSILILVMPFQGDTSTDHVTLLEKANKLVEDFDCTILLCISHCGRFKDILKDKETVDDFRNDYTKHLKIDPANILFTELVETEAMESRGVVGAAGVRTWLKDWLIEYDVFENNVGVCNGASDFSDLTMTRKASFTSDSSSKIPTTLSTNHLVTNMRNALSPTDQELQAVPLDGIAHSHDVRTSSPSPADVSSIKRHIIINLLIQSFGFLLLFTAYQSLQNLQSSINRARGLGLTSLAVLYGTLIPAGPFLAPVAMRYFGLKWTITGSMVTYVIFSLANYWAEFYTIIPASVLIGVGAACLWAANGAYLTRLATRYASVTGQDKAAAISMFFGIFFGIFQTSQIWGNLISSLVLQQGAEEQGAPSAANISSCGAANCPGGSAGNLVIPPYNLRVTLISIYLACGVLAVIIMALFADREAGKGVFSCGKTSKPRGGDDGQAPGDEEDEEETPADCKHLCERFLAAWRFMFREKRMMLLIPLIMYGTMEQALNVAIFTQAFVSCTLGIHWIGWVMICFGVCDAISALLVGRLRKWVPRQVLFGTAAVLNLALMIEMLTVKPHPDLTALFFVHAGLWGVADGIWQTQINSLYGVLFPGQQEVAFPMDGFWGAVGYTISFAYGGYLCADVKIVILLVLLVVSMATYGVVEVMEKRRSKED</sequence>
<feature type="transmembrane region" description="Helical" evidence="8">
    <location>
        <begin position="1449"/>
        <end position="1468"/>
    </location>
</feature>
<dbReference type="InterPro" id="IPR036259">
    <property type="entry name" value="MFS_trans_sf"/>
</dbReference>